<evidence type="ECO:0000313" key="2">
    <source>
        <dbReference type="EMBL" id="CAA7408149.1"/>
    </source>
</evidence>
<proteinExistence type="predicted"/>
<feature type="compositionally biased region" description="Basic and acidic residues" evidence="1">
    <location>
        <begin position="475"/>
        <end position="485"/>
    </location>
</feature>
<feature type="region of interest" description="Disordered" evidence="1">
    <location>
        <begin position="471"/>
        <end position="501"/>
    </location>
</feature>
<protein>
    <submittedName>
        <fullName evidence="2">Uncharacterized protein</fullName>
    </submittedName>
</protein>
<dbReference type="EMBL" id="LR746277">
    <property type="protein sequence ID" value="CAA7408149.1"/>
    <property type="molecule type" value="Genomic_DNA"/>
</dbReference>
<feature type="region of interest" description="Disordered" evidence="1">
    <location>
        <begin position="403"/>
        <end position="429"/>
    </location>
</feature>
<sequence>MIEELLRLAGSEVGVSVLVVPNDGALLSLITGSAIFFQSKSGVSKHVSHGASALHLPENNHRIQDQPAAGLPVIRSNAFHRELPKVWAEGHNPEAQAEPDPPAPLGEMISAGSLQVLIEAPRPVSYIVGGDILEIHGVSHCIHIPGVHSDRAAEGWGAADELRNHNHALLRLATKGWAPLPAYGVLVRHQVHSVPDRVDHTAFRNRVDDWLIIRRAEPVVDLLCNHEHLLVDLLHILSLASCWIRNLDQDCAPPPFLVFFQELTHGQELQAYALKQIHVLAHVYANGEDLDADRPPVVLQADVPPLGLVVDPQHPAAAGQEVAGIVEGVESDEVRVEERPENLLPDGQRPVHLRRREGGVKEEAEFDAVRSPPEEGGEKHKVIVVHPHVVLVCVKDLGHGVSEDPVGGDVGQPEGAVEADATEGGRGDRKHVVEERPEIVLTEAMGSTAASGSEDGGRMVPTWRISHCGGNPARSCRERASGSHENRHRRVAGSRWLRMGS</sequence>
<name>A0A7I8LDR1_SPIIN</name>
<evidence type="ECO:0000256" key="1">
    <source>
        <dbReference type="SAM" id="MobiDB-lite"/>
    </source>
</evidence>
<gene>
    <name evidence="2" type="ORF">SI8410_14018827</name>
</gene>
<accession>A0A7I8LDR1</accession>
<organism evidence="2 3">
    <name type="scientific">Spirodela intermedia</name>
    <name type="common">Intermediate duckweed</name>
    <dbReference type="NCBI Taxonomy" id="51605"/>
    <lineage>
        <taxon>Eukaryota</taxon>
        <taxon>Viridiplantae</taxon>
        <taxon>Streptophyta</taxon>
        <taxon>Embryophyta</taxon>
        <taxon>Tracheophyta</taxon>
        <taxon>Spermatophyta</taxon>
        <taxon>Magnoliopsida</taxon>
        <taxon>Liliopsida</taxon>
        <taxon>Araceae</taxon>
        <taxon>Lemnoideae</taxon>
        <taxon>Spirodela</taxon>
    </lineage>
</organism>
<reference evidence="2" key="1">
    <citation type="submission" date="2020-02" db="EMBL/GenBank/DDBJ databases">
        <authorList>
            <person name="Scholz U."/>
            <person name="Mascher M."/>
            <person name="Fiebig A."/>
        </authorList>
    </citation>
    <scope>NUCLEOTIDE SEQUENCE</scope>
</reference>
<evidence type="ECO:0000313" key="3">
    <source>
        <dbReference type="Proteomes" id="UP000663760"/>
    </source>
</evidence>
<dbReference type="AlphaFoldDB" id="A0A7I8LDR1"/>
<dbReference type="Proteomes" id="UP000663760">
    <property type="component" value="Chromosome 14"/>
</dbReference>
<keyword evidence="3" id="KW-1185">Reference proteome</keyword>